<gene>
    <name evidence="2" type="ORF">BpHYR1_008642</name>
</gene>
<evidence type="ECO:0000313" key="3">
    <source>
        <dbReference type="Proteomes" id="UP000276133"/>
    </source>
</evidence>
<keyword evidence="1" id="KW-0812">Transmembrane</keyword>
<dbReference type="EMBL" id="REGN01000044">
    <property type="protein sequence ID" value="RNA44907.1"/>
    <property type="molecule type" value="Genomic_DNA"/>
</dbReference>
<organism evidence="2 3">
    <name type="scientific">Brachionus plicatilis</name>
    <name type="common">Marine rotifer</name>
    <name type="synonym">Brachionus muelleri</name>
    <dbReference type="NCBI Taxonomy" id="10195"/>
    <lineage>
        <taxon>Eukaryota</taxon>
        <taxon>Metazoa</taxon>
        <taxon>Spiralia</taxon>
        <taxon>Gnathifera</taxon>
        <taxon>Rotifera</taxon>
        <taxon>Eurotatoria</taxon>
        <taxon>Monogononta</taxon>
        <taxon>Pseudotrocha</taxon>
        <taxon>Ploima</taxon>
        <taxon>Brachionidae</taxon>
        <taxon>Brachionus</taxon>
    </lineage>
</organism>
<dbReference type="Proteomes" id="UP000276133">
    <property type="component" value="Unassembled WGS sequence"/>
</dbReference>
<name>A0A3M7TAF4_BRAPC</name>
<evidence type="ECO:0000256" key="1">
    <source>
        <dbReference type="SAM" id="Phobius"/>
    </source>
</evidence>
<comment type="caution">
    <text evidence="2">The sequence shown here is derived from an EMBL/GenBank/DDBJ whole genome shotgun (WGS) entry which is preliminary data.</text>
</comment>
<sequence>MIRNSLMTEQDASRKFYQECTATSFRRKTHIQKSKKLFPFVEKQNILVDLEDKNILTKNVMKPFFIAIDIIHLSAVILKLDKLLKITIKSKEIIVGKLIFLFKHSACITLMAAMMAIKYIFVKNKLWWILKILIFSVNRTKIKALHYLLAKKKFYSIFKSLGNSLEDRVQFQYLILNSLLGIDRFTKERNTMIFHIQP</sequence>
<feature type="transmembrane region" description="Helical" evidence="1">
    <location>
        <begin position="60"/>
        <end position="78"/>
    </location>
</feature>
<keyword evidence="1" id="KW-1133">Transmembrane helix</keyword>
<dbReference type="AlphaFoldDB" id="A0A3M7TAF4"/>
<protein>
    <recommendedName>
        <fullName evidence="4">Transmembrane protein</fullName>
    </recommendedName>
</protein>
<feature type="transmembrane region" description="Helical" evidence="1">
    <location>
        <begin position="98"/>
        <end position="121"/>
    </location>
</feature>
<keyword evidence="3" id="KW-1185">Reference proteome</keyword>
<evidence type="ECO:0008006" key="4">
    <source>
        <dbReference type="Google" id="ProtNLM"/>
    </source>
</evidence>
<reference evidence="2 3" key="1">
    <citation type="journal article" date="2018" name="Sci. Rep.">
        <title>Genomic signatures of local adaptation to the degree of environmental predictability in rotifers.</title>
        <authorList>
            <person name="Franch-Gras L."/>
            <person name="Hahn C."/>
            <person name="Garcia-Roger E.M."/>
            <person name="Carmona M.J."/>
            <person name="Serra M."/>
            <person name="Gomez A."/>
        </authorList>
    </citation>
    <scope>NUCLEOTIDE SEQUENCE [LARGE SCALE GENOMIC DNA]</scope>
    <source>
        <strain evidence="2">HYR1</strain>
    </source>
</reference>
<keyword evidence="1" id="KW-0472">Membrane</keyword>
<accession>A0A3M7TAF4</accession>
<proteinExistence type="predicted"/>
<evidence type="ECO:0000313" key="2">
    <source>
        <dbReference type="EMBL" id="RNA44907.1"/>
    </source>
</evidence>